<dbReference type="InterPro" id="IPR039538">
    <property type="entry name" value="BetI_C"/>
</dbReference>
<dbReference type="KEGG" id="gai:IMCC3135_23590"/>
<dbReference type="EMBL" id="CP018632">
    <property type="protein sequence ID" value="ASJ74787.1"/>
    <property type="molecule type" value="Genomic_DNA"/>
</dbReference>
<dbReference type="GO" id="GO:0000976">
    <property type="term" value="F:transcription cis-regulatory region binding"/>
    <property type="evidence" value="ECO:0007669"/>
    <property type="project" value="TreeGrafter"/>
</dbReference>
<dbReference type="InterPro" id="IPR036271">
    <property type="entry name" value="Tet_transcr_reg_TetR-rel_C_sf"/>
</dbReference>
<dbReference type="InterPro" id="IPR050109">
    <property type="entry name" value="HTH-type_TetR-like_transc_reg"/>
</dbReference>
<dbReference type="Proteomes" id="UP000250079">
    <property type="component" value="Chromosome"/>
</dbReference>
<dbReference type="SUPFAM" id="SSF46689">
    <property type="entry name" value="Homeodomain-like"/>
    <property type="match status" value="1"/>
</dbReference>
<evidence type="ECO:0000313" key="7">
    <source>
        <dbReference type="EMBL" id="ASJ74787.1"/>
    </source>
</evidence>
<dbReference type="SUPFAM" id="SSF48498">
    <property type="entry name" value="Tetracyclin repressor-like, C-terminal domain"/>
    <property type="match status" value="1"/>
</dbReference>
<dbReference type="OrthoDB" id="5816932at2"/>
<sequence length="211" mass="23859">MSQGRKCFKRENEEDRKLALIQAAQTCIVEGGIQWATVRNIAAQAGVTPGLIRHYFPSKDALLCEAYRHTMWEMTAHSVVGLEDLEGGATVRLHQFIKAVLSPPVMSARQHQLWASFTSLMRSIPDFAQVHQESYLEFRRECRQLVRDVLIEQQRVCKEREIEQLAVALNAQLDGLWLEGCLASELFDADELVQIGIRSIDALLVIAPESE</sequence>
<keyword evidence="3 5" id="KW-0238">DNA-binding</keyword>
<dbReference type="PANTHER" id="PTHR30055">
    <property type="entry name" value="HTH-TYPE TRANSCRIPTIONAL REGULATOR RUTR"/>
    <property type="match status" value="1"/>
</dbReference>
<protein>
    <submittedName>
        <fullName evidence="7">HTH-type transcriptional regulator BetI</fullName>
    </submittedName>
</protein>
<dbReference type="PANTHER" id="PTHR30055:SF228">
    <property type="entry name" value="TRANSCRIPTIONAL REGULATOR-RELATED"/>
    <property type="match status" value="1"/>
</dbReference>
<dbReference type="Pfam" id="PF13977">
    <property type="entry name" value="TetR_C_6"/>
    <property type="match status" value="1"/>
</dbReference>
<dbReference type="InterPro" id="IPR023772">
    <property type="entry name" value="DNA-bd_HTH_TetR-type_CS"/>
</dbReference>
<evidence type="ECO:0000256" key="3">
    <source>
        <dbReference type="ARBA" id="ARBA00023125"/>
    </source>
</evidence>
<name>A0A2Z2P2J6_9GAMM</name>
<dbReference type="PROSITE" id="PS50977">
    <property type="entry name" value="HTH_TETR_2"/>
    <property type="match status" value="1"/>
</dbReference>
<dbReference type="PROSITE" id="PS01081">
    <property type="entry name" value="HTH_TETR_1"/>
    <property type="match status" value="1"/>
</dbReference>
<dbReference type="PRINTS" id="PR00455">
    <property type="entry name" value="HTHTETR"/>
</dbReference>
<dbReference type="GO" id="GO:0003700">
    <property type="term" value="F:DNA-binding transcription factor activity"/>
    <property type="evidence" value="ECO:0007669"/>
    <property type="project" value="TreeGrafter"/>
</dbReference>
<keyword evidence="8" id="KW-1185">Reference proteome</keyword>
<keyword evidence="2" id="KW-0805">Transcription regulation</keyword>
<dbReference type="Gene3D" id="1.10.357.10">
    <property type="entry name" value="Tetracycline Repressor, domain 2"/>
    <property type="match status" value="1"/>
</dbReference>
<dbReference type="Pfam" id="PF00440">
    <property type="entry name" value="TetR_N"/>
    <property type="match status" value="1"/>
</dbReference>
<keyword evidence="4" id="KW-0804">Transcription</keyword>
<dbReference type="InterPro" id="IPR009057">
    <property type="entry name" value="Homeodomain-like_sf"/>
</dbReference>
<accession>A0A2Z2P2J6</accession>
<dbReference type="RefSeq" id="WP_088919774.1">
    <property type="nucleotide sequence ID" value="NZ_CP018632.1"/>
</dbReference>
<evidence type="ECO:0000259" key="6">
    <source>
        <dbReference type="PROSITE" id="PS50977"/>
    </source>
</evidence>
<feature type="DNA-binding region" description="H-T-H motif" evidence="5">
    <location>
        <begin position="37"/>
        <end position="56"/>
    </location>
</feature>
<feature type="domain" description="HTH tetR-type" evidence="6">
    <location>
        <begin position="14"/>
        <end position="74"/>
    </location>
</feature>
<dbReference type="InterPro" id="IPR001647">
    <property type="entry name" value="HTH_TetR"/>
</dbReference>
<evidence type="ECO:0000256" key="4">
    <source>
        <dbReference type="ARBA" id="ARBA00023163"/>
    </source>
</evidence>
<evidence type="ECO:0000256" key="2">
    <source>
        <dbReference type="ARBA" id="ARBA00023015"/>
    </source>
</evidence>
<reference evidence="7 8" key="1">
    <citation type="submission" date="2016-12" db="EMBL/GenBank/DDBJ databases">
        <authorList>
            <person name="Song W.-J."/>
            <person name="Kurnit D.M."/>
        </authorList>
    </citation>
    <scope>NUCLEOTIDE SEQUENCE [LARGE SCALE GENOMIC DNA]</scope>
    <source>
        <strain evidence="7 8">IMCC3135</strain>
    </source>
</reference>
<evidence type="ECO:0000256" key="5">
    <source>
        <dbReference type="PROSITE-ProRule" id="PRU00335"/>
    </source>
</evidence>
<evidence type="ECO:0000313" key="8">
    <source>
        <dbReference type="Proteomes" id="UP000250079"/>
    </source>
</evidence>
<proteinExistence type="predicted"/>
<evidence type="ECO:0000256" key="1">
    <source>
        <dbReference type="ARBA" id="ARBA00022491"/>
    </source>
</evidence>
<gene>
    <name evidence="7" type="primary">betI_1</name>
    <name evidence="7" type="ORF">IMCC3135_23590</name>
</gene>
<dbReference type="AlphaFoldDB" id="A0A2Z2P2J6"/>
<organism evidence="7 8">
    <name type="scientific">Granulosicoccus antarcticus IMCC3135</name>
    <dbReference type="NCBI Taxonomy" id="1192854"/>
    <lineage>
        <taxon>Bacteria</taxon>
        <taxon>Pseudomonadati</taxon>
        <taxon>Pseudomonadota</taxon>
        <taxon>Gammaproteobacteria</taxon>
        <taxon>Chromatiales</taxon>
        <taxon>Granulosicoccaceae</taxon>
        <taxon>Granulosicoccus</taxon>
    </lineage>
</organism>
<keyword evidence="1" id="KW-0678">Repressor</keyword>